<organism evidence="8 9">
    <name type="scientific">Akkermansia glycaniphila</name>
    <dbReference type="NCBI Taxonomy" id="1679444"/>
    <lineage>
        <taxon>Bacteria</taxon>
        <taxon>Pseudomonadati</taxon>
        <taxon>Verrucomicrobiota</taxon>
        <taxon>Verrucomicrobiia</taxon>
        <taxon>Verrucomicrobiales</taxon>
        <taxon>Akkermansiaceae</taxon>
        <taxon>Akkermansia</taxon>
    </lineage>
</organism>
<dbReference type="PROSITE" id="PS00360">
    <property type="entry name" value="RIBOSOMAL_S9"/>
    <property type="match status" value="1"/>
</dbReference>
<accession>A0A1C7PAT0</accession>
<reference evidence="9" key="1">
    <citation type="submission" date="2016-09" db="EMBL/GenBank/DDBJ databases">
        <authorList>
            <person name="Koehorst J."/>
        </authorList>
    </citation>
    <scope>NUCLEOTIDE SEQUENCE [LARGE SCALE GENOMIC DNA]</scope>
</reference>
<evidence type="ECO:0000256" key="6">
    <source>
        <dbReference type="RuleBase" id="RU003815"/>
    </source>
</evidence>
<evidence type="ECO:0000256" key="3">
    <source>
        <dbReference type="ARBA" id="ARBA00023274"/>
    </source>
</evidence>
<protein>
    <recommendedName>
        <fullName evidence="4 5">Small ribosomal subunit protein uS9</fullName>
    </recommendedName>
</protein>
<dbReference type="NCBIfam" id="NF001099">
    <property type="entry name" value="PRK00132.1"/>
    <property type="match status" value="1"/>
</dbReference>
<dbReference type="GO" id="GO:0005737">
    <property type="term" value="C:cytoplasm"/>
    <property type="evidence" value="ECO:0007669"/>
    <property type="project" value="UniProtKB-ARBA"/>
</dbReference>
<sequence length="135" mass="15279">MSQSTPYNATGRRKTAIAHAWLTPAEEGKTGRITINRRGFEEYLPTIQLQNTVLQPFLVTNTMNKYNVTIVSQGGGIHGQVGAIRMAIARALVMVDEAYRSQLREQSLLTRDSRMKERKKAGRPGARKRFQFSKR</sequence>
<dbReference type="HAMAP" id="MF_00532_B">
    <property type="entry name" value="Ribosomal_uS9_B"/>
    <property type="match status" value="1"/>
</dbReference>
<dbReference type="GO" id="GO:0006412">
    <property type="term" value="P:translation"/>
    <property type="evidence" value="ECO:0007669"/>
    <property type="project" value="UniProtKB-UniRule"/>
</dbReference>
<dbReference type="Gene3D" id="3.30.230.10">
    <property type="match status" value="1"/>
</dbReference>
<dbReference type="KEGG" id="agl:PYTT_0674"/>
<dbReference type="Pfam" id="PF00380">
    <property type="entry name" value="Ribosomal_S9"/>
    <property type="match status" value="1"/>
</dbReference>
<dbReference type="STRING" id="1679444.PYTT_0674"/>
<evidence type="ECO:0000256" key="7">
    <source>
        <dbReference type="SAM" id="MobiDB-lite"/>
    </source>
</evidence>
<dbReference type="AlphaFoldDB" id="A0A1C7PAT0"/>
<dbReference type="PATRIC" id="fig|1679444.3.peg.1019"/>
<dbReference type="GO" id="GO:0003723">
    <property type="term" value="F:RNA binding"/>
    <property type="evidence" value="ECO:0007669"/>
    <property type="project" value="TreeGrafter"/>
</dbReference>
<evidence type="ECO:0000313" key="8">
    <source>
        <dbReference type="EMBL" id="SEH77783.1"/>
    </source>
</evidence>
<dbReference type="InterPro" id="IPR020568">
    <property type="entry name" value="Ribosomal_Su5_D2-typ_SF"/>
</dbReference>
<dbReference type="EMBL" id="LT629973">
    <property type="protein sequence ID" value="SEH77783.1"/>
    <property type="molecule type" value="Genomic_DNA"/>
</dbReference>
<evidence type="ECO:0000256" key="4">
    <source>
        <dbReference type="ARBA" id="ARBA00035259"/>
    </source>
</evidence>
<dbReference type="InterPro" id="IPR000754">
    <property type="entry name" value="Ribosomal_uS9"/>
</dbReference>
<feature type="region of interest" description="Disordered" evidence="7">
    <location>
        <begin position="110"/>
        <end position="135"/>
    </location>
</feature>
<proteinExistence type="inferred from homology"/>
<dbReference type="InterPro" id="IPR020574">
    <property type="entry name" value="Ribosomal_uS9_CS"/>
</dbReference>
<dbReference type="PANTHER" id="PTHR21569">
    <property type="entry name" value="RIBOSOMAL PROTEIN S9"/>
    <property type="match status" value="1"/>
</dbReference>
<dbReference type="Proteomes" id="UP000176204">
    <property type="component" value="Chromosome I"/>
</dbReference>
<dbReference type="SUPFAM" id="SSF54211">
    <property type="entry name" value="Ribosomal protein S5 domain 2-like"/>
    <property type="match status" value="1"/>
</dbReference>
<evidence type="ECO:0000256" key="5">
    <source>
        <dbReference type="HAMAP-Rule" id="MF_00532"/>
    </source>
</evidence>
<dbReference type="GO" id="GO:0003735">
    <property type="term" value="F:structural constituent of ribosome"/>
    <property type="evidence" value="ECO:0007669"/>
    <property type="project" value="InterPro"/>
</dbReference>
<name>A0A1C7PAT0_9BACT</name>
<keyword evidence="9" id="KW-1185">Reference proteome</keyword>
<dbReference type="PANTHER" id="PTHR21569:SF1">
    <property type="entry name" value="SMALL RIBOSOMAL SUBUNIT PROTEIN US9M"/>
    <property type="match status" value="1"/>
</dbReference>
<gene>
    <name evidence="5" type="primary">rpsI</name>
    <name evidence="8" type="ORF">PYTT_0674</name>
</gene>
<dbReference type="GO" id="GO:0015935">
    <property type="term" value="C:small ribosomal subunit"/>
    <property type="evidence" value="ECO:0007669"/>
    <property type="project" value="UniProtKB-ARBA"/>
</dbReference>
<evidence type="ECO:0000256" key="2">
    <source>
        <dbReference type="ARBA" id="ARBA00022980"/>
    </source>
</evidence>
<dbReference type="FunFam" id="3.30.230.10:FF:000001">
    <property type="entry name" value="30S ribosomal protein S9"/>
    <property type="match status" value="1"/>
</dbReference>
<keyword evidence="3 5" id="KW-0687">Ribonucleoprotein</keyword>
<keyword evidence="2 5" id="KW-0689">Ribosomal protein</keyword>
<dbReference type="InterPro" id="IPR014721">
    <property type="entry name" value="Ribsml_uS5_D2-typ_fold_subgr"/>
</dbReference>
<comment type="similarity">
    <text evidence="1 5 6">Belongs to the universal ribosomal protein uS9 family.</text>
</comment>
<dbReference type="InterPro" id="IPR023035">
    <property type="entry name" value="Ribosomal_uS9_bac/plastid"/>
</dbReference>
<evidence type="ECO:0000256" key="1">
    <source>
        <dbReference type="ARBA" id="ARBA00005251"/>
    </source>
</evidence>
<dbReference type="RefSeq" id="WP_067776965.1">
    <property type="nucleotide sequence ID" value="NZ_JACVVN010000012.1"/>
</dbReference>
<feature type="compositionally biased region" description="Basic residues" evidence="7">
    <location>
        <begin position="116"/>
        <end position="135"/>
    </location>
</feature>
<dbReference type="OrthoDB" id="9803965at2"/>
<evidence type="ECO:0000313" key="9">
    <source>
        <dbReference type="Proteomes" id="UP000176204"/>
    </source>
</evidence>